<proteinExistence type="predicted"/>
<evidence type="ECO:0000313" key="2">
    <source>
        <dbReference type="EMBL" id="PIL25407.1"/>
    </source>
</evidence>
<reference evidence="2 3" key="1">
    <citation type="journal article" date="2015" name="Sci. Rep.">
        <title>Chromosome-level genome map provides insights into diverse defense mechanisms in the medicinal fungus Ganoderma sinense.</title>
        <authorList>
            <person name="Zhu Y."/>
            <person name="Xu J."/>
            <person name="Sun C."/>
            <person name="Zhou S."/>
            <person name="Xu H."/>
            <person name="Nelson D.R."/>
            <person name="Qian J."/>
            <person name="Song J."/>
            <person name="Luo H."/>
            <person name="Xiang L."/>
            <person name="Li Y."/>
            <person name="Xu Z."/>
            <person name="Ji A."/>
            <person name="Wang L."/>
            <person name="Lu S."/>
            <person name="Hayward A."/>
            <person name="Sun W."/>
            <person name="Li X."/>
            <person name="Schwartz D.C."/>
            <person name="Wang Y."/>
            <person name="Chen S."/>
        </authorList>
    </citation>
    <scope>NUCLEOTIDE SEQUENCE [LARGE SCALE GENOMIC DNA]</scope>
    <source>
        <strain evidence="2 3">ZZ0214-1</strain>
    </source>
</reference>
<keyword evidence="3" id="KW-1185">Reference proteome</keyword>
<protein>
    <submittedName>
        <fullName evidence="2">Uncharacterized protein</fullName>
    </submittedName>
</protein>
<feature type="region of interest" description="Disordered" evidence="1">
    <location>
        <begin position="40"/>
        <end position="69"/>
    </location>
</feature>
<evidence type="ECO:0000256" key="1">
    <source>
        <dbReference type="SAM" id="MobiDB-lite"/>
    </source>
</evidence>
<organism evidence="2 3">
    <name type="scientific">Ganoderma sinense ZZ0214-1</name>
    <dbReference type="NCBI Taxonomy" id="1077348"/>
    <lineage>
        <taxon>Eukaryota</taxon>
        <taxon>Fungi</taxon>
        <taxon>Dikarya</taxon>
        <taxon>Basidiomycota</taxon>
        <taxon>Agaricomycotina</taxon>
        <taxon>Agaricomycetes</taxon>
        <taxon>Polyporales</taxon>
        <taxon>Polyporaceae</taxon>
        <taxon>Ganoderma</taxon>
    </lineage>
</organism>
<accession>A0A2G8RV67</accession>
<sequence>MAARGQLWNEILELGQGFEVRALRAPSIRIIADSDLQRTCEAEERTHGQPGPRRAPHEDIVQVSNSAVR</sequence>
<gene>
    <name evidence="2" type="ORF">GSI_13297</name>
</gene>
<comment type="caution">
    <text evidence="2">The sequence shown here is derived from an EMBL/GenBank/DDBJ whole genome shotgun (WGS) entry which is preliminary data.</text>
</comment>
<dbReference type="EMBL" id="AYKW01000056">
    <property type="protein sequence ID" value="PIL25407.1"/>
    <property type="molecule type" value="Genomic_DNA"/>
</dbReference>
<dbReference type="AlphaFoldDB" id="A0A2G8RV67"/>
<evidence type="ECO:0000313" key="3">
    <source>
        <dbReference type="Proteomes" id="UP000230002"/>
    </source>
</evidence>
<dbReference type="Proteomes" id="UP000230002">
    <property type="component" value="Unassembled WGS sequence"/>
</dbReference>
<name>A0A2G8RV67_9APHY</name>